<dbReference type="InterPro" id="IPR032416">
    <property type="entry name" value="Peptidase_M24_C"/>
</dbReference>
<evidence type="ECO:0000259" key="4">
    <source>
        <dbReference type="Pfam" id="PF00557"/>
    </source>
</evidence>
<dbReference type="EMBL" id="JASGOQ010000001">
    <property type="protein sequence ID" value="MDV5389414.1"/>
    <property type="molecule type" value="Genomic_DNA"/>
</dbReference>
<dbReference type="InterPro" id="IPR029149">
    <property type="entry name" value="Creatin/AminoP/Spt16_N"/>
</dbReference>
<dbReference type="PANTHER" id="PTHR43763">
    <property type="entry name" value="XAA-PRO AMINOPEPTIDASE 1"/>
    <property type="match status" value="1"/>
</dbReference>
<dbReference type="SUPFAM" id="SSF53092">
    <property type="entry name" value="Creatinase/prolidase N-terminal domain"/>
    <property type="match status" value="1"/>
</dbReference>
<dbReference type="Gene3D" id="3.90.230.10">
    <property type="entry name" value="Creatinase/methionine aminopeptidase superfamily"/>
    <property type="match status" value="1"/>
</dbReference>
<protein>
    <submittedName>
        <fullName evidence="7">Aminopeptidase P family protein</fullName>
        <ecNumber evidence="7">3.4.11.-</ecNumber>
    </submittedName>
</protein>
<dbReference type="RefSeq" id="WP_279751326.1">
    <property type="nucleotide sequence ID" value="NZ_JAOCID010000003.1"/>
</dbReference>
<evidence type="ECO:0000259" key="5">
    <source>
        <dbReference type="Pfam" id="PF01321"/>
    </source>
</evidence>
<evidence type="ECO:0000256" key="3">
    <source>
        <dbReference type="ARBA" id="ARBA00022801"/>
    </source>
</evidence>
<dbReference type="Proteomes" id="UP001187859">
    <property type="component" value="Unassembled WGS sequence"/>
</dbReference>
<evidence type="ECO:0000313" key="7">
    <source>
        <dbReference type="EMBL" id="MDV5389414.1"/>
    </source>
</evidence>
<dbReference type="Pfam" id="PF00557">
    <property type="entry name" value="Peptidase_M24"/>
    <property type="match status" value="1"/>
</dbReference>
<dbReference type="GO" id="GO:0005737">
    <property type="term" value="C:cytoplasm"/>
    <property type="evidence" value="ECO:0007669"/>
    <property type="project" value="UniProtKB-ARBA"/>
</dbReference>
<dbReference type="InterPro" id="IPR050422">
    <property type="entry name" value="X-Pro_aminopeptidase_P"/>
</dbReference>
<feature type="domain" description="Creatinase N-terminal" evidence="5">
    <location>
        <begin position="18"/>
        <end position="148"/>
    </location>
</feature>
<comment type="caution">
    <text evidence="7">The sequence shown here is derived from an EMBL/GenBank/DDBJ whole genome shotgun (WGS) entry which is preliminary data.</text>
</comment>
<dbReference type="Pfam" id="PF01321">
    <property type="entry name" value="Creatinase_N"/>
    <property type="match status" value="1"/>
</dbReference>
<dbReference type="Gene3D" id="3.40.350.10">
    <property type="entry name" value="Creatinase/prolidase N-terminal domain"/>
    <property type="match status" value="2"/>
</dbReference>
<keyword evidence="3 7" id="KW-0378">Hydrolase</keyword>
<dbReference type="AlphaFoldDB" id="A0AAE4PWW8"/>
<keyword evidence="2" id="KW-0479">Metal-binding</keyword>
<organism evidence="7 8">
    <name type="scientific">Shewanella xiamenensis</name>
    <dbReference type="NCBI Taxonomy" id="332186"/>
    <lineage>
        <taxon>Bacteria</taxon>
        <taxon>Pseudomonadati</taxon>
        <taxon>Pseudomonadota</taxon>
        <taxon>Gammaproteobacteria</taxon>
        <taxon>Alteromonadales</taxon>
        <taxon>Shewanellaceae</taxon>
        <taxon>Shewanella</taxon>
    </lineage>
</organism>
<feature type="domain" description="Peptidase M24" evidence="4">
    <location>
        <begin position="320"/>
        <end position="534"/>
    </location>
</feature>
<dbReference type="GO" id="GO:0070006">
    <property type="term" value="F:metalloaminopeptidase activity"/>
    <property type="evidence" value="ECO:0007669"/>
    <property type="project" value="InterPro"/>
</dbReference>
<dbReference type="GO" id="GO:0046872">
    <property type="term" value="F:metal ion binding"/>
    <property type="evidence" value="ECO:0007669"/>
    <property type="project" value="UniProtKB-KW"/>
</dbReference>
<gene>
    <name evidence="7" type="ORF">QM089_03820</name>
</gene>
<keyword evidence="7" id="KW-0031">Aminopeptidase</keyword>
<dbReference type="CDD" id="cd01085">
    <property type="entry name" value="APP"/>
    <property type="match status" value="1"/>
</dbReference>
<evidence type="ECO:0000313" key="8">
    <source>
        <dbReference type="Proteomes" id="UP001187859"/>
    </source>
</evidence>
<dbReference type="Pfam" id="PF16188">
    <property type="entry name" value="Peptidase_M24_C"/>
    <property type="match status" value="1"/>
</dbReference>
<evidence type="ECO:0000256" key="1">
    <source>
        <dbReference type="ARBA" id="ARBA00008766"/>
    </source>
</evidence>
<dbReference type="Pfam" id="PF16189">
    <property type="entry name" value="Creatinase_N_2"/>
    <property type="match status" value="1"/>
</dbReference>
<dbReference type="FunFam" id="3.90.230.10:FF:000009">
    <property type="entry name" value="xaa-Pro aminopeptidase 2"/>
    <property type="match status" value="1"/>
</dbReference>
<dbReference type="SUPFAM" id="SSF55920">
    <property type="entry name" value="Creatinase/aminopeptidase"/>
    <property type="match status" value="1"/>
</dbReference>
<evidence type="ECO:0000259" key="6">
    <source>
        <dbReference type="Pfam" id="PF16188"/>
    </source>
</evidence>
<comment type="similarity">
    <text evidence="1">Belongs to the peptidase M24B family.</text>
</comment>
<reference evidence="7" key="1">
    <citation type="submission" date="2023-05" db="EMBL/GenBank/DDBJ databases">
        <title>Colonisation of extended spectrum b-lactamase- and carbapenemase-producing bacteria on hospital surfaces from low- and middle-income countries.</title>
        <authorList>
            <person name="Nieto-Rosado M."/>
            <person name="Sands K."/>
            <person name="Iregbu K."/>
            <person name="Zahra R."/>
            <person name="Mazarati J.B."/>
            <person name="Mehtar S."/>
            <person name="Barnards-Group B."/>
            <person name="Walsh T.R."/>
        </authorList>
    </citation>
    <scope>NUCLEOTIDE SEQUENCE</scope>
    <source>
        <strain evidence="7">PP-E493</strain>
    </source>
</reference>
<dbReference type="InterPro" id="IPR036005">
    <property type="entry name" value="Creatinase/aminopeptidase-like"/>
</dbReference>
<feature type="domain" description="Peptidase M24 C-terminal" evidence="6">
    <location>
        <begin position="545"/>
        <end position="605"/>
    </location>
</feature>
<dbReference type="InterPro" id="IPR033740">
    <property type="entry name" value="Pept_M24B"/>
</dbReference>
<name>A0AAE4PWW8_9GAMM</name>
<dbReference type="InterPro" id="IPR000587">
    <property type="entry name" value="Creatinase_N"/>
</dbReference>
<accession>A0AAE4PWW8</accession>
<proteinExistence type="inferred from homology"/>
<sequence length="605" mass="66089">MSLLSSSQPLQSNKIANRLAAIRSELANANLDAFIIPRADEYLGEYVPEHNERLYWATDFTGSAGMAIVLKDKAAIFTDGRYTVQVRLQVDANLFSYESLTDTPQIEWLCDTLPADSRVGFDARLHTLAWFENAKATLAKAQIELVAVEQNPIDKHWQNRPAPSSAAITLFSNESAGKTSLQKRTEIGALVKKAGADVALIAALDSFCWLLNIRGSDVPRLPVVLGCALLHANGDMQLFTDLSKLPEGIEEHVGAGVSFKSEAALADTLASLQGVKLLADPNSANAWAQNLARDAGAKLIAGIDPVSLPKAQKNAAELAGMRASHIRDGVAVSRFLAWLDAEVAANRLHDEATLADKLESFRLEDPKYREPSFDTISAAGANAAMCHYNHNNGTPAMMTMNSIYLVDSGAQYLDGTTDVTRTIAIGEVSDEQKKMVTLVLKGHIALDQARYPKGTTGQQLDAFARQYLWQHGFDYDHGTGHGVGHFLSVHEGPQRIGKNLNAIALLPGMVLSNEPGYYRADSFGIRLENLVVVQHCEALKGAEREMYEFDALTLIPMDARLIDKSLLTQGEIDWFNAYHQKVFNTLSPLMSGTELEWLTQATKAI</sequence>
<keyword evidence="7" id="KW-0645">Protease</keyword>
<dbReference type="EC" id="3.4.11.-" evidence="7"/>
<dbReference type="PANTHER" id="PTHR43763:SF6">
    <property type="entry name" value="XAA-PRO AMINOPEPTIDASE 1"/>
    <property type="match status" value="1"/>
</dbReference>
<evidence type="ECO:0000256" key="2">
    <source>
        <dbReference type="ARBA" id="ARBA00022723"/>
    </source>
</evidence>
<dbReference type="InterPro" id="IPR000994">
    <property type="entry name" value="Pept_M24"/>
</dbReference>